<gene>
    <name evidence="3" type="ORF">A2114_02305</name>
</gene>
<feature type="transmembrane region" description="Helical" evidence="2">
    <location>
        <begin position="7"/>
        <end position="29"/>
    </location>
</feature>
<dbReference type="EMBL" id="MHTG01000034">
    <property type="protein sequence ID" value="OHA56683.1"/>
    <property type="molecule type" value="Genomic_DNA"/>
</dbReference>
<comment type="caution">
    <text evidence="3">The sequence shown here is derived from an EMBL/GenBank/DDBJ whole genome shotgun (WGS) entry which is preliminary data.</text>
</comment>
<sequence length="211" mass="22753">MTPNKGFVNLAIGIIVAIALALGGGYYVYQKTGGNLNFDLPPILSEEADENPEVGPSEPEGPTSGDNQAPVACTMEAKICPDGSAVGRVGPNCEFAACPVITWKTYKNYPYPSSWIAEDLMYLSPGMEMRGEEPIPNGLMFRPTNQINTNDQILVGGHMMNECPTDPQSPFYTHCVGSAGKVEGFGPIYTASDNPQVLEIFDLMVEKLRAQ</sequence>
<keyword evidence="2" id="KW-1133">Transmembrane helix</keyword>
<evidence type="ECO:0000256" key="1">
    <source>
        <dbReference type="SAM" id="MobiDB-lite"/>
    </source>
</evidence>
<reference evidence="3 4" key="1">
    <citation type="journal article" date="2016" name="Nat. Commun.">
        <title>Thousands of microbial genomes shed light on interconnected biogeochemical processes in an aquifer system.</title>
        <authorList>
            <person name="Anantharaman K."/>
            <person name="Brown C.T."/>
            <person name="Hug L.A."/>
            <person name="Sharon I."/>
            <person name="Castelle C.J."/>
            <person name="Probst A.J."/>
            <person name="Thomas B.C."/>
            <person name="Singh A."/>
            <person name="Wilkins M.J."/>
            <person name="Karaoz U."/>
            <person name="Brodie E.L."/>
            <person name="Williams K.H."/>
            <person name="Hubbard S.S."/>
            <person name="Banfield J.F."/>
        </authorList>
    </citation>
    <scope>NUCLEOTIDE SEQUENCE [LARGE SCALE GENOMIC DNA]</scope>
</reference>
<feature type="region of interest" description="Disordered" evidence="1">
    <location>
        <begin position="41"/>
        <end position="68"/>
    </location>
</feature>
<dbReference type="Proteomes" id="UP000176494">
    <property type="component" value="Unassembled WGS sequence"/>
</dbReference>
<dbReference type="AlphaFoldDB" id="A0A1G2Q818"/>
<organism evidence="3 4">
    <name type="scientific">Candidatus Vogelbacteria bacterium GWA1_51_14</name>
    <dbReference type="NCBI Taxonomy" id="1802435"/>
    <lineage>
        <taxon>Bacteria</taxon>
        <taxon>Candidatus Vogeliibacteriota</taxon>
    </lineage>
</organism>
<accession>A0A1G2Q818</accession>
<proteinExistence type="predicted"/>
<evidence type="ECO:0000313" key="4">
    <source>
        <dbReference type="Proteomes" id="UP000176494"/>
    </source>
</evidence>
<protein>
    <submittedName>
        <fullName evidence="3">Uncharacterized protein</fullName>
    </submittedName>
</protein>
<dbReference type="STRING" id="1802435.A2114_02305"/>
<evidence type="ECO:0000313" key="3">
    <source>
        <dbReference type="EMBL" id="OHA56683.1"/>
    </source>
</evidence>
<name>A0A1G2Q818_9BACT</name>
<keyword evidence="2" id="KW-0812">Transmembrane</keyword>
<keyword evidence="2" id="KW-0472">Membrane</keyword>
<evidence type="ECO:0000256" key="2">
    <source>
        <dbReference type="SAM" id="Phobius"/>
    </source>
</evidence>